<evidence type="ECO:0000313" key="3">
    <source>
        <dbReference type="Proteomes" id="UP000604825"/>
    </source>
</evidence>
<dbReference type="PANTHER" id="PTHR35166">
    <property type="entry name" value="OS05G0193700 PROTEIN-RELATED"/>
    <property type="match status" value="1"/>
</dbReference>
<keyword evidence="3" id="KW-1185">Reference proteome</keyword>
<protein>
    <submittedName>
        <fullName evidence="2">Uncharacterized protein</fullName>
    </submittedName>
</protein>
<feature type="compositionally biased region" description="Low complexity" evidence="1">
    <location>
        <begin position="12"/>
        <end position="22"/>
    </location>
</feature>
<sequence>MAGVEGSLSWGTAESAAAATATGPQAPLRRCSTKRKAGKEAASGRIPRPRASGMKETTSAVASACADTEKANRLPAKDIRWILAQKPEAPPPRYQALNHSNPELVPRPGEEEEDKKLMALYGVTRALYEVQERLPKLQEWVPTAQ</sequence>
<comment type="caution">
    <text evidence="2">The sequence shown here is derived from an EMBL/GenBank/DDBJ whole genome shotgun (WGS) entry which is preliminary data.</text>
</comment>
<evidence type="ECO:0000313" key="2">
    <source>
        <dbReference type="EMBL" id="CAD6256282.1"/>
    </source>
</evidence>
<feature type="region of interest" description="Disordered" evidence="1">
    <location>
        <begin position="90"/>
        <end position="111"/>
    </location>
</feature>
<accession>A0A811QD30</accession>
<name>A0A811QD30_9POAL</name>
<gene>
    <name evidence="2" type="ORF">NCGR_LOCUS39791</name>
</gene>
<dbReference type="Proteomes" id="UP000604825">
    <property type="component" value="Unassembled WGS sequence"/>
</dbReference>
<organism evidence="2 3">
    <name type="scientific">Miscanthus lutarioriparius</name>
    <dbReference type="NCBI Taxonomy" id="422564"/>
    <lineage>
        <taxon>Eukaryota</taxon>
        <taxon>Viridiplantae</taxon>
        <taxon>Streptophyta</taxon>
        <taxon>Embryophyta</taxon>
        <taxon>Tracheophyta</taxon>
        <taxon>Spermatophyta</taxon>
        <taxon>Magnoliopsida</taxon>
        <taxon>Liliopsida</taxon>
        <taxon>Poales</taxon>
        <taxon>Poaceae</taxon>
        <taxon>PACMAD clade</taxon>
        <taxon>Panicoideae</taxon>
        <taxon>Andropogonodae</taxon>
        <taxon>Andropogoneae</taxon>
        <taxon>Saccharinae</taxon>
        <taxon>Miscanthus</taxon>
    </lineage>
</organism>
<evidence type="ECO:0000256" key="1">
    <source>
        <dbReference type="SAM" id="MobiDB-lite"/>
    </source>
</evidence>
<reference evidence="2" key="1">
    <citation type="submission" date="2020-10" db="EMBL/GenBank/DDBJ databases">
        <authorList>
            <person name="Han B."/>
            <person name="Lu T."/>
            <person name="Zhao Q."/>
            <person name="Huang X."/>
            <person name="Zhao Y."/>
        </authorList>
    </citation>
    <scope>NUCLEOTIDE SEQUENCE</scope>
</reference>
<dbReference type="PANTHER" id="PTHR35166:SF20">
    <property type="entry name" value="EXPRESSED PROTEIN"/>
    <property type="match status" value="1"/>
</dbReference>
<proteinExistence type="predicted"/>
<dbReference type="AlphaFoldDB" id="A0A811QD30"/>
<dbReference type="EMBL" id="CAJGYO010000010">
    <property type="protein sequence ID" value="CAD6256282.1"/>
    <property type="molecule type" value="Genomic_DNA"/>
</dbReference>
<feature type="region of interest" description="Disordered" evidence="1">
    <location>
        <begin position="1"/>
        <end position="59"/>
    </location>
</feature>